<dbReference type="GO" id="GO:0006508">
    <property type="term" value="P:proteolysis"/>
    <property type="evidence" value="ECO:0007669"/>
    <property type="project" value="UniProtKB-KW"/>
</dbReference>
<protein>
    <submittedName>
        <fullName evidence="2">Serine protease</fullName>
    </submittedName>
</protein>
<feature type="signal peptide" evidence="1">
    <location>
        <begin position="1"/>
        <end position="24"/>
    </location>
</feature>
<evidence type="ECO:0000313" key="2">
    <source>
        <dbReference type="EMBL" id="UNP31467.1"/>
    </source>
</evidence>
<accession>A0ABY3XIK5</accession>
<dbReference type="Proteomes" id="UP000829194">
    <property type="component" value="Chromosome"/>
</dbReference>
<evidence type="ECO:0000256" key="1">
    <source>
        <dbReference type="SAM" id="SignalP"/>
    </source>
</evidence>
<keyword evidence="2" id="KW-0378">Hydrolase</keyword>
<organism evidence="2 3">
    <name type="scientific">Lysobacter gummosus</name>
    <dbReference type="NCBI Taxonomy" id="262324"/>
    <lineage>
        <taxon>Bacteria</taxon>
        <taxon>Pseudomonadati</taxon>
        <taxon>Pseudomonadota</taxon>
        <taxon>Gammaproteobacteria</taxon>
        <taxon>Lysobacterales</taxon>
        <taxon>Lysobacteraceae</taxon>
        <taxon>Lysobacter</taxon>
    </lineage>
</organism>
<dbReference type="Gene3D" id="2.40.10.10">
    <property type="entry name" value="Trypsin-like serine proteases"/>
    <property type="match status" value="2"/>
</dbReference>
<proteinExistence type="predicted"/>
<reference evidence="2 3" key="1">
    <citation type="submission" date="2022-03" db="EMBL/GenBank/DDBJ databases">
        <title>Complete genome sequence of Lysobacter capsici VKM B-2533 and Lysobacter gummosus 10.1.1, promising sources of lytic agents.</title>
        <authorList>
            <person name="Tarlachkov S.V."/>
            <person name="Kudryakova I.V."/>
            <person name="Afoshin A.S."/>
            <person name="Leontyevskaya E.A."/>
            <person name="Leontyevskaya N.V."/>
        </authorList>
    </citation>
    <scope>NUCLEOTIDE SEQUENCE [LARGE SCALE GENOMIC DNA]</scope>
    <source>
        <strain evidence="2 3">10.1.1</strain>
    </source>
</reference>
<keyword evidence="1" id="KW-0732">Signal</keyword>
<keyword evidence="2" id="KW-0645">Protease</keyword>
<dbReference type="InterPro" id="IPR043504">
    <property type="entry name" value="Peptidase_S1_PA_chymotrypsin"/>
</dbReference>
<name>A0ABY3XIK5_9GAMM</name>
<dbReference type="InterPro" id="IPR009003">
    <property type="entry name" value="Peptidase_S1_PA"/>
</dbReference>
<dbReference type="SUPFAM" id="SSF50494">
    <property type="entry name" value="Trypsin-like serine proteases"/>
    <property type="match status" value="1"/>
</dbReference>
<dbReference type="PANTHER" id="PTHR36234:SF5">
    <property type="entry name" value="LYSYL ENDOPEPTIDASE"/>
    <property type="match status" value="1"/>
</dbReference>
<feature type="chain" id="PRO_5046446540" evidence="1">
    <location>
        <begin position="25"/>
        <end position="470"/>
    </location>
</feature>
<dbReference type="EMBL" id="CP093547">
    <property type="protein sequence ID" value="UNP31467.1"/>
    <property type="molecule type" value="Genomic_DNA"/>
</dbReference>
<evidence type="ECO:0000313" key="3">
    <source>
        <dbReference type="Proteomes" id="UP000829194"/>
    </source>
</evidence>
<keyword evidence="3" id="KW-1185">Reference proteome</keyword>
<dbReference type="RefSeq" id="WP_057942601.1">
    <property type="nucleotide sequence ID" value="NZ_CP011131.1"/>
</dbReference>
<gene>
    <name evidence="2" type="ORF">MOV92_09585</name>
</gene>
<dbReference type="GO" id="GO:0008233">
    <property type="term" value="F:peptidase activity"/>
    <property type="evidence" value="ECO:0007669"/>
    <property type="project" value="UniProtKB-KW"/>
</dbReference>
<dbReference type="PANTHER" id="PTHR36234">
    <property type="entry name" value="LYSYL ENDOPEPTIDASE"/>
    <property type="match status" value="1"/>
</dbReference>
<sequence length="470" mass="49621">MKHKNLLCLAMLASVSGLAGTAAAEEMGSARVTAKPLARAFGADDFATTSKAAIARIVELGRPTHEMLAALREGRALQGKHGKPLSIGMARTVERSRIDLNSLDWQTLANGSRGARFSLTSSQAVALRAGLRLRGNGRRGADPAAVSLRFAGNDGRVFGESGKAFAGDQIGWSAIVAGDTIVVEVELAPGQRPGDFTLEVPKLSHLDVDPSLSSSAITKEVGVAGIGGSQECERDVVCRVDPSPGFVAVSKAVARMAFTDTDGETYYCTGTLLNNSNTPKRHLLWSAAHCFSTQTVANSLQTYWFFDSVRCDTDTLSPSAVTVTGGAYLRYANTNRDTLLLELKNAPPAGAFYAAWNNAALTATGTAFETIHHPYADLKKYSLGTVTDTSTSYYWFTPVTEVQWNTGVGEGGSSGSGLFTVNATGEYQLRGGLVGGDSACKASGLLGPDQPDYFSQLSGVWSKVSSYFSP</sequence>